<name>A0A9W9WIH6_9EURO</name>
<sequence>MSLVTQCPNEAHVHIPRPGAWLPNHPKKIWRWINEKALSLEIKDTQSLLQSVKNFKLHVLNDPTLYMLFTEMLTEVPDKYKTDPSGRPEIRDIDTLFTFLDYLLRNPPSWDPDPDHPSQPSPQIGTPLNAVLDWPMGTKAGFAAFIRDDVNAYVKSMLQSWGDFLSTEYSRSTLTSDNGGWFSTTALATKHMQSFKETFICDPTQPYWGFTSWDNFFTRDFKDIDRIRPVADPHITSTVVSAAEATPFVQQTNVKDYDTFWAKGQPYSLKHMLDHDSRAGLFIGGTIYQAFLSADSYHQWHMPVGGTILDYRLVDGTYYSEPLLEGFSPDTGIPDPDRGADAASQGYISSIAARSIIWIQADDPVGLMGLVFIGMAEVSSIEVTAKIGARLEKGEKLGKFHFGGSTHCMIFRPELEVRFHLPSDKNEQVLCRSNIASVTLKEKEN</sequence>
<dbReference type="GO" id="GO:0005739">
    <property type="term" value="C:mitochondrion"/>
    <property type="evidence" value="ECO:0007669"/>
    <property type="project" value="TreeGrafter"/>
</dbReference>
<dbReference type="OrthoDB" id="5973539at2759"/>
<gene>
    <name evidence="4" type="ORF">N7530_009362</name>
</gene>
<keyword evidence="1" id="KW-0210">Decarboxylase</keyword>
<dbReference type="EMBL" id="JAPWDO010000006">
    <property type="protein sequence ID" value="KAJ5465575.1"/>
    <property type="molecule type" value="Genomic_DNA"/>
</dbReference>
<evidence type="ECO:0000256" key="1">
    <source>
        <dbReference type="ARBA" id="ARBA00022793"/>
    </source>
</evidence>
<dbReference type="Proteomes" id="UP001147760">
    <property type="component" value="Unassembled WGS sequence"/>
</dbReference>
<reference evidence="4" key="1">
    <citation type="submission" date="2022-12" db="EMBL/GenBank/DDBJ databases">
        <authorList>
            <person name="Petersen C."/>
        </authorList>
    </citation>
    <scope>NUCLEOTIDE SEQUENCE</scope>
    <source>
        <strain evidence="4">IBT 17660</strain>
    </source>
</reference>
<protein>
    <recommendedName>
        <fullName evidence="3">L-tryptophan decarboxylase PsiD-like domain-containing protein</fullName>
    </recommendedName>
</protein>
<reference evidence="4" key="2">
    <citation type="journal article" date="2023" name="IMA Fungus">
        <title>Comparative genomic study of the Penicillium genus elucidates a diverse pangenome and 15 lateral gene transfer events.</title>
        <authorList>
            <person name="Petersen C."/>
            <person name="Sorensen T."/>
            <person name="Nielsen M.R."/>
            <person name="Sondergaard T.E."/>
            <person name="Sorensen J.L."/>
            <person name="Fitzpatrick D.A."/>
            <person name="Frisvad J.C."/>
            <person name="Nielsen K.L."/>
        </authorList>
    </citation>
    <scope>NUCLEOTIDE SEQUENCE</scope>
    <source>
        <strain evidence="4">IBT 17660</strain>
    </source>
</reference>
<organism evidence="4 5">
    <name type="scientific">Penicillium desertorum</name>
    <dbReference type="NCBI Taxonomy" id="1303715"/>
    <lineage>
        <taxon>Eukaryota</taxon>
        <taxon>Fungi</taxon>
        <taxon>Dikarya</taxon>
        <taxon>Ascomycota</taxon>
        <taxon>Pezizomycotina</taxon>
        <taxon>Eurotiomycetes</taxon>
        <taxon>Eurotiomycetidae</taxon>
        <taxon>Eurotiales</taxon>
        <taxon>Aspergillaceae</taxon>
        <taxon>Penicillium</taxon>
    </lineage>
</organism>
<evidence type="ECO:0000313" key="4">
    <source>
        <dbReference type="EMBL" id="KAJ5465575.1"/>
    </source>
</evidence>
<accession>A0A9W9WIH6</accession>
<dbReference type="InterPro" id="IPR022237">
    <property type="entry name" value="PsiD-like"/>
</dbReference>
<dbReference type="Pfam" id="PF02666">
    <property type="entry name" value="PS_Dcarbxylase"/>
    <property type="match status" value="1"/>
</dbReference>
<evidence type="ECO:0000313" key="5">
    <source>
        <dbReference type="Proteomes" id="UP001147760"/>
    </source>
</evidence>
<evidence type="ECO:0000256" key="2">
    <source>
        <dbReference type="ARBA" id="ARBA00023239"/>
    </source>
</evidence>
<dbReference type="GO" id="GO:0006646">
    <property type="term" value="P:phosphatidylethanolamine biosynthetic process"/>
    <property type="evidence" value="ECO:0007669"/>
    <property type="project" value="TreeGrafter"/>
</dbReference>
<proteinExistence type="predicted"/>
<comment type="caution">
    <text evidence="4">The sequence shown here is derived from an EMBL/GenBank/DDBJ whole genome shotgun (WGS) entry which is preliminary data.</text>
</comment>
<dbReference type="AlphaFoldDB" id="A0A9W9WIH6"/>
<dbReference type="InterPro" id="IPR003817">
    <property type="entry name" value="PS_Dcarbxylase"/>
</dbReference>
<dbReference type="PANTHER" id="PTHR10067:SF9">
    <property type="entry name" value="PHOSPHATIDYLSERINE DECARBOXYLASE FAMILY PROTEIN (AFU_ORTHOLOGUE AFUA_7G01730)"/>
    <property type="match status" value="1"/>
</dbReference>
<feature type="domain" description="L-tryptophan decarboxylase PsiD-like" evidence="3">
    <location>
        <begin position="50"/>
        <end position="188"/>
    </location>
</feature>
<dbReference type="Pfam" id="PF12588">
    <property type="entry name" value="PSDC"/>
    <property type="match status" value="1"/>
</dbReference>
<evidence type="ECO:0000259" key="3">
    <source>
        <dbReference type="Pfam" id="PF12588"/>
    </source>
</evidence>
<dbReference type="PANTHER" id="PTHR10067">
    <property type="entry name" value="PHOSPHATIDYLSERINE DECARBOXYLASE"/>
    <property type="match status" value="1"/>
</dbReference>
<keyword evidence="2" id="KW-0456">Lyase</keyword>
<keyword evidence="5" id="KW-1185">Reference proteome</keyword>
<dbReference type="GO" id="GO:0004609">
    <property type="term" value="F:phosphatidylserine decarboxylase activity"/>
    <property type="evidence" value="ECO:0007669"/>
    <property type="project" value="InterPro"/>
</dbReference>